<keyword evidence="2" id="KW-1185">Reference proteome</keyword>
<evidence type="ECO:0000313" key="1">
    <source>
        <dbReference type="EMBL" id="GGM73752.1"/>
    </source>
</evidence>
<gene>
    <name evidence="1" type="ORF">GCM10007108_09620</name>
</gene>
<dbReference type="SUPFAM" id="SSF52096">
    <property type="entry name" value="ClpP/crotonase"/>
    <property type="match status" value="1"/>
</dbReference>
<reference evidence="1" key="2">
    <citation type="submission" date="2022-09" db="EMBL/GenBank/DDBJ databases">
        <authorList>
            <person name="Sun Q."/>
            <person name="Ohkuma M."/>
        </authorList>
    </citation>
    <scope>NUCLEOTIDE SEQUENCE</scope>
    <source>
        <strain evidence="1">JCM 13583</strain>
    </source>
</reference>
<sequence length="207" mass="22723">MSDVRVVGYHDISFWREGSIGIVVFRSNTAGIASENAIKEAISVLGIASVDSDVRALALTGMNSIFLRGIQWGKSVDLGAIRAFVSLLIGLDKPVFTIVNGDAINEGYEIAMLGDVVIASEGSMLGLSPGYRFSMCGSLSMSRSRRLWISRAEAGVNCDIVLPRERFLEDARSIMEENKGFQFHLMRRARFSNFREALDAEHLAQVT</sequence>
<dbReference type="Gene3D" id="3.90.226.10">
    <property type="entry name" value="2-enoyl-CoA Hydratase, Chain A, domain 1"/>
    <property type="match status" value="1"/>
</dbReference>
<dbReference type="EMBL" id="BMNY01000001">
    <property type="protein sequence ID" value="GGM73752.1"/>
    <property type="molecule type" value="Genomic_DNA"/>
</dbReference>
<protein>
    <recommendedName>
        <fullName evidence="3">Enoyl-CoA hydratase/isomerase family protein</fullName>
    </recommendedName>
</protein>
<evidence type="ECO:0000313" key="2">
    <source>
        <dbReference type="Proteomes" id="UP000632195"/>
    </source>
</evidence>
<name>A0AA37BRC0_9ARCH</name>
<dbReference type="AlphaFoldDB" id="A0AA37BRC0"/>
<dbReference type="InterPro" id="IPR029045">
    <property type="entry name" value="ClpP/crotonase-like_dom_sf"/>
</dbReference>
<dbReference type="Proteomes" id="UP000632195">
    <property type="component" value="Unassembled WGS sequence"/>
</dbReference>
<evidence type="ECO:0008006" key="3">
    <source>
        <dbReference type="Google" id="ProtNLM"/>
    </source>
</evidence>
<organism evidence="1 2">
    <name type="scientific">Thermogymnomonas acidicola</name>
    <dbReference type="NCBI Taxonomy" id="399579"/>
    <lineage>
        <taxon>Archaea</taxon>
        <taxon>Methanobacteriati</taxon>
        <taxon>Thermoplasmatota</taxon>
        <taxon>Thermoplasmata</taxon>
        <taxon>Thermoplasmatales</taxon>
        <taxon>Thermogymnomonas</taxon>
    </lineage>
</organism>
<dbReference type="RefSeq" id="WP_188680775.1">
    <property type="nucleotide sequence ID" value="NZ_BMNY01000001.1"/>
</dbReference>
<comment type="caution">
    <text evidence="1">The sequence shown here is derived from an EMBL/GenBank/DDBJ whole genome shotgun (WGS) entry which is preliminary data.</text>
</comment>
<proteinExistence type="predicted"/>
<accession>A0AA37BRC0</accession>
<reference evidence="1" key="1">
    <citation type="journal article" date="2014" name="Int. J. Syst. Evol. Microbiol.">
        <title>Complete genome sequence of Corynebacterium casei LMG S-19264T (=DSM 44701T), isolated from a smear-ripened cheese.</title>
        <authorList>
            <consortium name="US DOE Joint Genome Institute (JGI-PGF)"/>
            <person name="Walter F."/>
            <person name="Albersmeier A."/>
            <person name="Kalinowski J."/>
            <person name="Ruckert C."/>
        </authorList>
    </citation>
    <scope>NUCLEOTIDE SEQUENCE</scope>
    <source>
        <strain evidence="1">JCM 13583</strain>
    </source>
</reference>